<accession>A0ABP0LYI4</accession>
<dbReference type="InterPro" id="IPR024041">
    <property type="entry name" value="NH4_transpt_AmtB-like_dom"/>
</dbReference>
<feature type="transmembrane region" description="Helical" evidence="6">
    <location>
        <begin position="340"/>
        <end position="367"/>
    </location>
</feature>
<feature type="transmembrane region" description="Helical" evidence="6">
    <location>
        <begin position="25"/>
        <end position="44"/>
    </location>
</feature>
<feature type="transmembrane region" description="Helical" evidence="6">
    <location>
        <begin position="216"/>
        <end position="237"/>
    </location>
</feature>
<feature type="domain" description="Ammonium transporter AmtB-like" evidence="7">
    <location>
        <begin position="25"/>
        <end position="434"/>
    </location>
</feature>
<evidence type="ECO:0000256" key="6">
    <source>
        <dbReference type="SAM" id="Phobius"/>
    </source>
</evidence>
<feature type="compositionally biased region" description="Basic and acidic residues" evidence="5">
    <location>
        <begin position="527"/>
        <end position="545"/>
    </location>
</feature>
<evidence type="ECO:0000256" key="3">
    <source>
        <dbReference type="ARBA" id="ARBA00022989"/>
    </source>
</evidence>
<keyword evidence="3 6" id="KW-1133">Transmembrane helix</keyword>
<feature type="transmembrane region" description="Helical" evidence="6">
    <location>
        <begin position="130"/>
        <end position="152"/>
    </location>
</feature>
<protein>
    <submittedName>
        <fullName evidence="8">Ammonium transporter 3</fullName>
    </submittedName>
</protein>
<feature type="transmembrane region" description="Helical" evidence="6">
    <location>
        <begin position="65"/>
        <end position="82"/>
    </location>
</feature>
<evidence type="ECO:0000256" key="2">
    <source>
        <dbReference type="ARBA" id="ARBA00022692"/>
    </source>
</evidence>
<evidence type="ECO:0000313" key="9">
    <source>
        <dbReference type="Proteomes" id="UP001642464"/>
    </source>
</evidence>
<feature type="region of interest" description="Disordered" evidence="5">
    <location>
        <begin position="516"/>
        <end position="549"/>
    </location>
</feature>
<feature type="region of interest" description="Disordered" evidence="5">
    <location>
        <begin position="455"/>
        <end position="497"/>
    </location>
</feature>
<reference evidence="8 9" key="1">
    <citation type="submission" date="2024-02" db="EMBL/GenBank/DDBJ databases">
        <authorList>
            <person name="Chen Y."/>
            <person name="Shah S."/>
            <person name="Dougan E. K."/>
            <person name="Thang M."/>
            <person name="Chan C."/>
        </authorList>
    </citation>
    <scope>NUCLEOTIDE SEQUENCE [LARGE SCALE GENOMIC DNA]</scope>
</reference>
<dbReference type="Pfam" id="PF00909">
    <property type="entry name" value="Ammonium_transp"/>
    <property type="match status" value="1"/>
</dbReference>
<evidence type="ECO:0000256" key="4">
    <source>
        <dbReference type="ARBA" id="ARBA00023136"/>
    </source>
</evidence>
<feature type="transmembrane region" description="Helical" evidence="6">
    <location>
        <begin position="285"/>
        <end position="304"/>
    </location>
</feature>
<feature type="transmembrane region" description="Helical" evidence="6">
    <location>
        <begin position="102"/>
        <end position="118"/>
    </location>
</feature>
<feature type="compositionally biased region" description="Polar residues" evidence="5">
    <location>
        <begin position="516"/>
        <end position="526"/>
    </location>
</feature>
<keyword evidence="9" id="KW-1185">Reference proteome</keyword>
<dbReference type="PANTHER" id="PTHR11730">
    <property type="entry name" value="AMMONIUM TRANSPORTER"/>
    <property type="match status" value="1"/>
</dbReference>
<dbReference type="Gene3D" id="1.10.3430.10">
    <property type="entry name" value="Ammonium transporter AmtB like domains"/>
    <property type="match status" value="1"/>
</dbReference>
<feature type="region of interest" description="Disordered" evidence="5">
    <location>
        <begin position="576"/>
        <end position="622"/>
    </location>
</feature>
<comment type="subcellular location">
    <subcellularLocation>
        <location evidence="1">Membrane</location>
        <topology evidence="1">Multi-pass membrane protein</topology>
    </subcellularLocation>
</comment>
<evidence type="ECO:0000256" key="5">
    <source>
        <dbReference type="SAM" id="MobiDB-lite"/>
    </source>
</evidence>
<dbReference type="EMBL" id="CAXAMM010018830">
    <property type="protein sequence ID" value="CAK9044293.1"/>
    <property type="molecule type" value="Genomic_DNA"/>
</dbReference>
<evidence type="ECO:0000256" key="1">
    <source>
        <dbReference type="ARBA" id="ARBA00004141"/>
    </source>
</evidence>
<organism evidence="8 9">
    <name type="scientific">Durusdinium trenchii</name>
    <dbReference type="NCBI Taxonomy" id="1381693"/>
    <lineage>
        <taxon>Eukaryota</taxon>
        <taxon>Sar</taxon>
        <taxon>Alveolata</taxon>
        <taxon>Dinophyceae</taxon>
        <taxon>Suessiales</taxon>
        <taxon>Symbiodiniaceae</taxon>
        <taxon>Durusdinium</taxon>
    </lineage>
</organism>
<keyword evidence="2 6" id="KW-0812">Transmembrane</keyword>
<feature type="transmembrane region" description="Helical" evidence="6">
    <location>
        <begin position="164"/>
        <end position="187"/>
    </location>
</feature>
<dbReference type="InterPro" id="IPR029020">
    <property type="entry name" value="Ammonium/urea_transptr"/>
</dbReference>
<evidence type="ECO:0000313" key="8">
    <source>
        <dbReference type="EMBL" id="CAK9044293.1"/>
    </source>
</evidence>
<comment type="caution">
    <text evidence="8">The sequence shown here is derived from an EMBL/GenBank/DDBJ whole genome shotgun (WGS) entry which is preliminary data.</text>
</comment>
<dbReference type="Proteomes" id="UP001642464">
    <property type="component" value="Unassembled WGS sequence"/>
</dbReference>
<keyword evidence="4 6" id="KW-0472">Membrane</keyword>
<feature type="transmembrane region" description="Helical" evidence="6">
    <location>
        <begin position="387"/>
        <end position="408"/>
    </location>
</feature>
<name>A0ABP0LYI4_9DINO</name>
<dbReference type="SUPFAM" id="SSF111352">
    <property type="entry name" value="Ammonium transporter"/>
    <property type="match status" value="1"/>
</dbReference>
<gene>
    <name evidence="8" type="ORF">SCF082_LOCUS25185</name>
</gene>
<evidence type="ECO:0000259" key="7">
    <source>
        <dbReference type="Pfam" id="PF00909"/>
    </source>
</evidence>
<sequence>MSNNTTAVMFVSEESCDVRSPGDTAWLLSCGVLVLTMQGGFALLESGSVRINNTVNILVKNIFDLMLGGVGFWMFGWGFAYGKSQGGFIGSDQFFPDDNLDYALWFFQLSFAATAATIDSGSCAERCSLGVYFGLSFFMTVFTYPVAAHWVWHPDGWLAQMGFVDLAGVSVVHVLGGASGLVCSMFLGPRMGILGRPVPEELQCVTKQLELSHRVFAGEAVHQLFGALLLMFGWVGFNSGSSLGLAGAGHVMAGHVAFTTMLGASFGTLSGCFLAFALTRRLSPGAIATSLLAGLVSVTGGAHVMSAGAAAMTGTAGGMVAIATMNMLPKWGIDDPVGVLPVHFFAGIFGSLVPGLFSHTGVCFGLSDGDVQLGLFHDGGMKLLAVQTLGVFAITVWAMFWTAAYLYFVQNVLRLDVRVSPIQEMVGNDVVEHGVDVFKRLKYTHHMQEMMGKLNPDRSKSITESAIQRSRVHSSTHRGGGGSRVAPAPSRKSVDLQGSRSLGLIPRAKLLLPSNINAQETSGDNLTTKERKALGQKRKEREMKRNHSKNRMSVAALANGDNLEALSFVSADLSAASDDAAPVPGMRRNRSDVDGTMIASAFSDPSEDSDKTSATRSSSHAK</sequence>
<dbReference type="PANTHER" id="PTHR11730:SF58">
    <property type="entry name" value="AMMONIUM TRANSPORTER"/>
    <property type="match status" value="1"/>
</dbReference>
<feature type="transmembrane region" description="Helical" evidence="6">
    <location>
        <begin position="257"/>
        <end position="278"/>
    </location>
</feature>
<proteinExistence type="predicted"/>